<keyword evidence="2" id="KW-1185">Reference proteome</keyword>
<sequence length="234" mass="26911">MSSDEECEDDNDFHDGLIILEGCPCISSKSCEFPHALTFVLIRHLTFESSIRGKKIAFKGSADGTIQQRAWDDLLPKRILMYCMKHKIVPDIWTPKRNHICFPSIVWKRNQEGRRTKMMSERRSNAFGNFRVIDTEKMPKVVERQFDTVTYGDTASKKGKSSTMHKMISSFEDNKSIPITISLEQPSSIIPIKSPNKDIRREQRFTSKPVKKMEVTTPPKADAEMKTIRIRAQS</sequence>
<dbReference type="Proteomes" id="UP001056120">
    <property type="component" value="Linkage Group LG18"/>
</dbReference>
<organism evidence="1 2">
    <name type="scientific">Smallanthus sonchifolius</name>
    <dbReference type="NCBI Taxonomy" id="185202"/>
    <lineage>
        <taxon>Eukaryota</taxon>
        <taxon>Viridiplantae</taxon>
        <taxon>Streptophyta</taxon>
        <taxon>Embryophyta</taxon>
        <taxon>Tracheophyta</taxon>
        <taxon>Spermatophyta</taxon>
        <taxon>Magnoliopsida</taxon>
        <taxon>eudicotyledons</taxon>
        <taxon>Gunneridae</taxon>
        <taxon>Pentapetalae</taxon>
        <taxon>asterids</taxon>
        <taxon>campanulids</taxon>
        <taxon>Asterales</taxon>
        <taxon>Asteraceae</taxon>
        <taxon>Asteroideae</taxon>
        <taxon>Heliantheae alliance</taxon>
        <taxon>Millerieae</taxon>
        <taxon>Smallanthus</taxon>
    </lineage>
</organism>
<reference evidence="2" key="1">
    <citation type="journal article" date="2022" name="Mol. Ecol. Resour.">
        <title>The genomes of chicory, endive, great burdock and yacon provide insights into Asteraceae palaeo-polyploidization history and plant inulin production.</title>
        <authorList>
            <person name="Fan W."/>
            <person name="Wang S."/>
            <person name="Wang H."/>
            <person name="Wang A."/>
            <person name="Jiang F."/>
            <person name="Liu H."/>
            <person name="Zhao H."/>
            <person name="Xu D."/>
            <person name="Zhang Y."/>
        </authorList>
    </citation>
    <scope>NUCLEOTIDE SEQUENCE [LARGE SCALE GENOMIC DNA]</scope>
    <source>
        <strain evidence="2">cv. Yunnan</strain>
    </source>
</reference>
<gene>
    <name evidence="1" type="ORF">L1987_55446</name>
</gene>
<evidence type="ECO:0000313" key="1">
    <source>
        <dbReference type="EMBL" id="KAI3755641.1"/>
    </source>
</evidence>
<proteinExistence type="predicted"/>
<dbReference type="EMBL" id="CM042035">
    <property type="protein sequence ID" value="KAI3755641.1"/>
    <property type="molecule type" value="Genomic_DNA"/>
</dbReference>
<protein>
    <submittedName>
        <fullName evidence="1">Uncharacterized protein</fullName>
    </submittedName>
</protein>
<evidence type="ECO:0000313" key="2">
    <source>
        <dbReference type="Proteomes" id="UP001056120"/>
    </source>
</evidence>
<accession>A0ACB9EA22</accession>
<name>A0ACB9EA22_9ASTR</name>
<reference evidence="1 2" key="2">
    <citation type="journal article" date="2022" name="Mol. Ecol. Resour.">
        <title>The genomes of chicory, endive, great burdock and yacon provide insights into Asteraceae paleo-polyploidization history and plant inulin production.</title>
        <authorList>
            <person name="Fan W."/>
            <person name="Wang S."/>
            <person name="Wang H."/>
            <person name="Wang A."/>
            <person name="Jiang F."/>
            <person name="Liu H."/>
            <person name="Zhao H."/>
            <person name="Xu D."/>
            <person name="Zhang Y."/>
        </authorList>
    </citation>
    <scope>NUCLEOTIDE SEQUENCE [LARGE SCALE GENOMIC DNA]</scope>
    <source>
        <strain evidence="2">cv. Yunnan</strain>
        <tissue evidence="1">Leaves</tissue>
    </source>
</reference>
<comment type="caution">
    <text evidence="1">The sequence shown here is derived from an EMBL/GenBank/DDBJ whole genome shotgun (WGS) entry which is preliminary data.</text>
</comment>